<feature type="transmembrane region" description="Helical" evidence="8">
    <location>
        <begin position="467"/>
        <end position="488"/>
    </location>
</feature>
<accession>A0A9P7YTK1</accession>
<feature type="transmembrane region" description="Helical" evidence="8">
    <location>
        <begin position="438"/>
        <end position="455"/>
    </location>
</feature>
<keyword evidence="6 8" id="KW-0472">Membrane</keyword>
<dbReference type="InterPro" id="IPR036259">
    <property type="entry name" value="MFS_trans_sf"/>
</dbReference>
<dbReference type="InterPro" id="IPR005828">
    <property type="entry name" value="MFS_sugar_transport-like"/>
</dbReference>
<evidence type="ECO:0000256" key="4">
    <source>
        <dbReference type="ARBA" id="ARBA00022692"/>
    </source>
</evidence>
<evidence type="ECO:0000256" key="6">
    <source>
        <dbReference type="ARBA" id="ARBA00023136"/>
    </source>
</evidence>
<name>A0A9P7YTK1_9HELO</name>
<comment type="caution">
    <text evidence="10">The sequence shown here is derived from an EMBL/GenBank/DDBJ whole genome shotgun (WGS) entry which is preliminary data.</text>
</comment>
<evidence type="ECO:0000259" key="9">
    <source>
        <dbReference type="PROSITE" id="PS50850"/>
    </source>
</evidence>
<comment type="subcellular location">
    <subcellularLocation>
        <location evidence="1">Membrane</location>
        <topology evidence="1">Multi-pass membrane protein</topology>
    </subcellularLocation>
</comment>
<evidence type="ECO:0000256" key="1">
    <source>
        <dbReference type="ARBA" id="ARBA00004141"/>
    </source>
</evidence>
<feature type="transmembrane region" description="Helical" evidence="8">
    <location>
        <begin position="201"/>
        <end position="224"/>
    </location>
</feature>
<dbReference type="Proteomes" id="UP000824998">
    <property type="component" value="Unassembled WGS sequence"/>
</dbReference>
<dbReference type="Gene3D" id="1.20.1250.20">
    <property type="entry name" value="MFS general substrate transporter like domains"/>
    <property type="match status" value="1"/>
</dbReference>
<dbReference type="GO" id="GO:0016020">
    <property type="term" value="C:membrane"/>
    <property type="evidence" value="ECO:0007669"/>
    <property type="project" value="UniProtKB-SubCell"/>
</dbReference>
<dbReference type="PROSITE" id="PS50850">
    <property type="entry name" value="MFS"/>
    <property type="match status" value="1"/>
</dbReference>
<feature type="transmembrane region" description="Helical" evidence="8">
    <location>
        <begin position="113"/>
        <end position="131"/>
    </location>
</feature>
<dbReference type="FunFam" id="1.20.1250.20:FF:000117">
    <property type="entry name" value="MFS hexose transporter"/>
    <property type="match status" value="1"/>
</dbReference>
<feature type="transmembrane region" description="Helical" evidence="8">
    <location>
        <begin position="332"/>
        <end position="353"/>
    </location>
</feature>
<keyword evidence="5 8" id="KW-1133">Transmembrane helix</keyword>
<dbReference type="Pfam" id="PF00083">
    <property type="entry name" value="Sugar_tr"/>
    <property type="match status" value="1"/>
</dbReference>
<evidence type="ECO:0000256" key="8">
    <source>
        <dbReference type="SAM" id="Phobius"/>
    </source>
</evidence>
<feature type="transmembrane region" description="Helical" evidence="8">
    <location>
        <begin position="360"/>
        <end position="383"/>
    </location>
</feature>
<dbReference type="InterPro" id="IPR003663">
    <property type="entry name" value="Sugar/inositol_transpt"/>
</dbReference>
<dbReference type="PANTHER" id="PTHR48022">
    <property type="entry name" value="PLASTIDIC GLUCOSE TRANSPORTER 4"/>
    <property type="match status" value="1"/>
</dbReference>
<feature type="transmembrane region" description="Helical" evidence="8">
    <location>
        <begin position="294"/>
        <end position="312"/>
    </location>
</feature>
<reference evidence="10" key="1">
    <citation type="journal article" date="2021" name="IMA Fungus">
        <title>Genomic characterization of three marine fungi, including Emericellopsis atlantica sp. nov. with signatures of a generalist lifestyle and marine biomass degradation.</title>
        <authorList>
            <person name="Hagestad O.C."/>
            <person name="Hou L."/>
            <person name="Andersen J.H."/>
            <person name="Hansen E.H."/>
            <person name="Altermark B."/>
            <person name="Li C."/>
            <person name="Kuhnert E."/>
            <person name="Cox R.J."/>
            <person name="Crous P.W."/>
            <person name="Spatafora J.W."/>
            <person name="Lail K."/>
            <person name="Amirebrahimi M."/>
            <person name="Lipzen A."/>
            <person name="Pangilinan J."/>
            <person name="Andreopoulos W."/>
            <person name="Hayes R.D."/>
            <person name="Ng V."/>
            <person name="Grigoriev I.V."/>
            <person name="Jackson S.A."/>
            <person name="Sutton T.D.S."/>
            <person name="Dobson A.D.W."/>
            <person name="Rama T."/>
        </authorList>
    </citation>
    <scope>NUCLEOTIDE SEQUENCE</scope>
    <source>
        <strain evidence="10">TRa018bII</strain>
    </source>
</reference>
<organism evidence="10 11">
    <name type="scientific">Amylocarpus encephaloides</name>
    <dbReference type="NCBI Taxonomy" id="45428"/>
    <lineage>
        <taxon>Eukaryota</taxon>
        <taxon>Fungi</taxon>
        <taxon>Dikarya</taxon>
        <taxon>Ascomycota</taxon>
        <taxon>Pezizomycotina</taxon>
        <taxon>Leotiomycetes</taxon>
        <taxon>Helotiales</taxon>
        <taxon>Helotiales incertae sedis</taxon>
        <taxon>Amylocarpus</taxon>
    </lineage>
</organism>
<dbReference type="GO" id="GO:0005351">
    <property type="term" value="F:carbohydrate:proton symporter activity"/>
    <property type="evidence" value="ECO:0007669"/>
    <property type="project" value="TreeGrafter"/>
</dbReference>
<evidence type="ECO:0000256" key="5">
    <source>
        <dbReference type="ARBA" id="ARBA00022989"/>
    </source>
</evidence>
<dbReference type="NCBIfam" id="TIGR00879">
    <property type="entry name" value="SP"/>
    <property type="match status" value="1"/>
</dbReference>
<dbReference type="InterPro" id="IPR020846">
    <property type="entry name" value="MFS_dom"/>
</dbReference>
<keyword evidence="11" id="KW-1185">Reference proteome</keyword>
<gene>
    <name evidence="10" type="ORF">BJ875DRAFT_366620</name>
</gene>
<evidence type="ECO:0000256" key="7">
    <source>
        <dbReference type="RuleBase" id="RU003346"/>
    </source>
</evidence>
<evidence type="ECO:0000256" key="3">
    <source>
        <dbReference type="ARBA" id="ARBA00022448"/>
    </source>
</evidence>
<keyword evidence="3 7" id="KW-0813">Transport</keyword>
<feature type="domain" description="Major facilitator superfamily (MFS) profile" evidence="9">
    <location>
        <begin position="45"/>
        <end position="492"/>
    </location>
</feature>
<proteinExistence type="inferred from homology"/>
<dbReference type="EMBL" id="MU251363">
    <property type="protein sequence ID" value="KAG9238970.1"/>
    <property type="molecule type" value="Genomic_DNA"/>
</dbReference>
<dbReference type="OrthoDB" id="6133115at2759"/>
<feature type="transmembrane region" description="Helical" evidence="8">
    <location>
        <begin position="403"/>
        <end position="426"/>
    </location>
</feature>
<dbReference type="SUPFAM" id="SSF103473">
    <property type="entry name" value="MFS general substrate transporter"/>
    <property type="match status" value="1"/>
</dbReference>
<dbReference type="InterPro" id="IPR050360">
    <property type="entry name" value="MFS_Sugar_Transporters"/>
</dbReference>
<dbReference type="PANTHER" id="PTHR48022:SF31">
    <property type="entry name" value="HEXOSE TRANSPORTER"/>
    <property type="match status" value="1"/>
</dbReference>
<comment type="similarity">
    <text evidence="2 7">Belongs to the major facilitator superfamily. Sugar transporter (TC 2.A.1.1) family.</text>
</comment>
<keyword evidence="4 8" id="KW-0812">Transmembrane</keyword>
<evidence type="ECO:0000313" key="11">
    <source>
        <dbReference type="Proteomes" id="UP000824998"/>
    </source>
</evidence>
<sequence length="543" mass="60942">MVGIAIPGGVASEKKQAAGIAVAEAPKFEKVTWYSDPNLRKLYWHCAVLCIASATTGYDGMMLNTSQNLDQWQAYFNKPTGSELGLMNAIYQIGSLSSYPLVPYMADWWGRKLPIIIGCLLMIVGGVLGAFSNGYGMYVAGRFVLGFGNSLTQLSSPVLLTEICHPQHRGRVTSIYNCLWNLGALFVAWLAWGTMQIKNDWSWRSLTLLQILPAVIQAIFIWWVPESPRWHISKDRPEEALKTLAYYHANGDEQNPTVQFEYQEIKETLRLEFEYRKTSNYTDFMKTKGNRYRLAILISLGIISQYSGNALFSNYMNIIYNSMGITEQNKKIPLNGGQTLLALVVSVGCAMLVDRVGRRPLFLTSTVGMVLCFLAWTVTASQFEKMNPDPDNATNMSAGYPQVVFVWVFGIFYSLAWSGLLVAYALEILPYKLRAKGLMIMNLTVQASLVLGNYTNPIAWDNLPHHWNLSLIYTIWIFVELVFVYFFYVETRGPTLEELAKIFDGDAAEVGHVDLHAVEKDFHGDDGAGSMTKRTVQTTEKAA</sequence>
<evidence type="ECO:0000256" key="2">
    <source>
        <dbReference type="ARBA" id="ARBA00010992"/>
    </source>
</evidence>
<evidence type="ECO:0000313" key="10">
    <source>
        <dbReference type="EMBL" id="KAG9238970.1"/>
    </source>
</evidence>
<protein>
    <submittedName>
        <fullName evidence="10">Lactose permease</fullName>
    </submittedName>
</protein>
<feature type="transmembrane region" description="Helical" evidence="8">
    <location>
        <begin position="175"/>
        <end position="195"/>
    </location>
</feature>
<dbReference type="AlphaFoldDB" id="A0A9P7YTK1"/>